<organism evidence="1 2">
    <name type="scientific">Xanthobacter tagetidis</name>
    <dbReference type="NCBI Taxonomy" id="60216"/>
    <lineage>
        <taxon>Bacteria</taxon>
        <taxon>Pseudomonadati</taxon>
        <taxon>Pseudomonadota</taxon>
        <taxon>Alphaproteobacteria</taxon>
        <taxon>Hyphomicrobiales</taxon>
        <taxon>Xanthobacteraceae</taxon>
        <taxon>Xanthobacter</taxon>
    </lineage>
</organism>
<sequence>MTKLLEEAIAEIRKLPDAEQDRAAEVLLGFAQNSAPGYELTPAQVAEVKLIVREIDEGTATFVTEEEMEAILARFRT</sequence>
<gene>
    <name evidence="1" type="ORF">D9R14_21955</name>
</gene>
<dbReference type="OrthoDB" id="7889158at2"/>
<dbReference type="RefSeq" id="WP_121625675.1">
    <property type="nucleotide sequence ID" value="NZ_JACIIW010000012.1"/>
</dbReference>
<evidence type="ECO:0000313" key="1">
    <source>
        <dbReference type="EMBL" id="RLP72200.1"/>
    </source>
</evidence>
<reference evidence="1 2" key="1">
    <citation type="submission" date="2018-10" db="EMBL/GenBank/DDBJ databases">
        <title>Xanthobacter tagetidis genome sequencing and assembly.</title>
        <authorList>
            <person name="Maclea K.S."/>
            <person name="Goen A.E."/>
            <person name="Fatima S.A."/>
        </authorList>
    </citation>
    <scope>NUCLEOTIDE SEQUENCE [LARGE SCALE GENOMIC DNA]</scope>
    <source>
        <strain evidence="1 2">ATCC 700314</strain>
    </source>
</reference>
<dbReference type="AlphaFoldDB" id="A0A3L6ZWR3"/>
<evidence type="ECO:0000313" key="2">
    <source>
        <dbReference type="Proteomes" id="UP000269692"/>
    </source>
</evidence>
<keyword evidence="2" id="KW-1185">Reference proteome</keyword>
<protein>
    <submittedName>
        <fullName evidence="1">Uncharacterized protein</fullName>
    </submittedName>
</protein>
<dbReference type="EMBL" id="RCTF01000028">
    <property type="protein sequence ID" value="RLP72200.1"/>
    <property type="molecule type" value="Genomic_DNA"/>
</dbReference>
<comment type="caution">
    <text evidence="1">The sequence shown here is derived from an EMBL/GenBank/DDBJ whole genome shotgun (WGS) entry which is preliminary data.</text>
</comment>
<name>A0A3L6ZWR3_9HYPH</name>
<dbReference type="Proteomes" id="UP000269692">
    <property type="component" value="Unassembled WGS sequence"/>
</dbReference>
<accession>A0A3L6ZWR3</accession>
<proteinExistence type="predicted"/>